<dbReference type="EMBL" id="CCYA01000248">
    <property type="protein sequence ID" value="CEH14779.1"/>
    <property type="molecule type" value="Genomic_DNA"/>
</dbReference>
<feature type="compositionally biased region" description="Low complexity" evidence="2">
    <location>
        <begin position="70"/>
        <end position="144"/>
    </location>
</feature>
<sequence length="1471" mass="154401">MSNSLLSLLNAGRNNGNAASPSGSQSHFSSPKVGAGAVASDVSTKPSPSNMDRLGSQAAVPKGSNSPSGASKDASSLLAQLLSPSTVPASPTSLTATSSTSATLPASIQADQRPSSASSPRGPRASESAASLLALLSSGPSSPGNAKSFVASSEPTPLSPLAPSASASKLPLTNPNPDTDLALAVSKSPQTATSQPAAFDLASPFALLGQSKDIVQKPTEPAAEGAVEGLEALGSQLKATEAGSEAPSSGPSSKPVNGAAAGRGVVDPTRSASASLESSQMASEQERKPPAEPVQAGEVQSKPLALDHLKQLHSQSSFSLSSTSGAQLLASEAGVTSHVFDVDAVQPLGPNTLHPAKLEVSPIALLSSPFSRPSFLLGHKIAAFGENVLYVMPGKGRARLLHTRTGARALLRLDGLEGVAVQEIAELGWVLRGGARGAETEHATLGVWKVPRDFGLVDGALPTLIQTVNVHLQEASLNMYRRGSPDAPPVHLVPTDTLASPQAALSFENIPATSQIVATSTSVDGKYVCILRQGSNALLSACVTRADWLSANSAHAREAPHLVLQLPLGLADPDYVGLVGPERQRVRSIVLGFDGCKRIIMVDVETAKVQLQVELKGEEWAFSRIHPRGDALYLASAKRASILVLPLRWPESAAADELVGPVLGVDGGKRQPEPLRLGELVEYALPQPCISFDIVIAGQSEQLAAAHPGGIHLVNLPALSPYEPIPILSRPVADRVATNSTPAVAQPVDVSTSSEIAPDIADMAQTEDCTSATPSIAAQPAPSEEQPPIAASEPDLQPSLGSDHREAPVKDRVAPVSRPGEPNTLPALGAPAEHRDQTHDDSELGVISKDDADREPAALDPADLFRAEQPRAQAPKTPPPTGAAPRTPKAGPQAAKAKALSSVLAQSTASPESSVQAIESSPASTSRKSRKKAAHERAASKGASAGPKEAFPASSTPSVATPDKGLARSLRDMEANVAPESSANVTVPDLEALIKEMEQRLLASLERDQNAHKGLAIGPEFARSVVASLLPQISHIIFFPTFQRLGIDVVTHALTPRLEQITSQLVDALQADVQAEMTGVRKEVVAQQSDAMLDLQKSVDRMSKNLTLVTDNLQSMVEENAKLRASLDDTRQQLEQSNTTIEQLRRSLSQGVPLQQIHNVTRPNALFSTAIANQRTSSPHTPRHLPTASHLISPQNYYLTSPHQPNLQRDLLHSPAPPNFATSTPAYQPLDNMEDLLISALSTPNVEEDVSPVTRLLEGLPVPSESLWDQSTSRLRCSNPVILALLHRISTSLDKRGAPSPRIAALWMLALSIAVDHRSADIASYWQATSPAIESAVSGLVRQNMHVTEIAINQATLGLLANMALKPRTEDLLNTLKYFEKCFESFAPVSPRAPQRPPRVGPMAEQSPALVGNDATIQAFHNLSRRDPTILDDLAHILAAQNGSGAEGDLRVALMAAQSASRGESLAPSLL</sequence>
<feature type="region of interest" description="Disordered" evidence="2">
    <location>
        <begin position="1"/>
        <end position="197"/>
    </location>
</feature>
<feature type="compositionally biased region" description="Basic and acidic residues" evidence="2">
    <location>
        <begin position="802"/>
        <end position="813"/>
    </location>
</feature>
<feature type="compositionally biased region" description="Polar residues" evidence="2">
    <location>
        <begin position="41"/>
        <end position="50"/>
    </location>
</feature>
<feature type="compositionally biased region" description="Polar residues" evidence="2">
    <location>
        <begin position="187"/>
        <end position="196"/>
    </location>
</feature>
<feature type="compositionally biased region" description="Polar residues" evidence="2">
    <location>
        <begin position="907"/>
        <end position="926"/>
    </location>
</feature>
<evidence type="ECO:0000256" key="2">
    <source>
        <dbReference type="SAM" id="MobiDB-lite"/>
    </source>
</evidence>
<dbReference type="STRING" id="401625.A0A0P1BF37"/>
<evidence type="ECO:0000256" key="1">
    <source>
        <dbReference type="SAM" id="Coils"/>
    </source>
</evidence>
<accession>A0A0P1BF37</accession>
<evidence type="ECO:0000313" key="4">
    <source>
        <dbReference type="Proteomes" id="UP000054845"/>
    </source>
</evidence>
<reference evidence="3 4" key="1">
    <citation type="submission" date="2014-09" db="EMBL/GenBank/DDBJ databases">
        <authorList>
            <person name="Magalhaes I.L.F."/>
            <person name="Oliveira U."/>
            <person name="Santos F.R."/>
            <person name="Vidigal T.H.D.A."/>
            <person name="Brescovit A.D."/>
            <person name="Santos A.J."/>
        </authorList>
    </citation>
    <scope>NUCLEOTIDE SEQUENCE [LARGE SCALE GENOMIC DNA]</scope>
</reference>
<feature type="compositionally biased region" description="Basic and acidic residues" evidence="2">
    <location>
        <begin position="832"/>
        <end position="869"/>
    </location>
</feature>
<feature type="compositionally biased region" description="Low complexity" evidence="2">
    <location>
        <begin position="241"/>
        <end position="253"/>
    </location>
</feature>
<feature type="compositionally biased region" description="Low complexity" evidence="2">
    <location>
        <begin position="776"/>
        <end position="794"/>
    </location>
</feature>
<feature type="compositionally biased region" description="Low complexity" evidence="2">
    <location>
        <begin position="1"/>
        <end position="30"/>
    </location>
</feature>
<evidence type="ECO:0000313" key="3">
    <source>
        <dbReference type="EMBL" id="CEH14779.1"/>
    </source>
</evidence>
<organism evidence="3 4">
    <name type="scientific">Ceraceosorus bombacis</name>
    <dbReference type="NCBI Taxonomy" id="401625"/>
    <lineage>
        <taxon>Eukaryota</taxon>
        <taxon>Fungi</taxon>
        <taxon>Dikarya</taxon>
        <taxon>Basidiomycota</taxon>
        <taxon>Ustilaginomycotina</taxon>
        <taxon>Exobasidiomycetes</taxon>
        <taxon>Ceraceosorales</taxon>
        <taxon>Ceraceosoraceae</taxon>
        <taxon>Ceraceosorus</taxon>
    </lineage>
</organism>
<protein>
    <submittedName>
        <fullName evidence="3">Uncharacterized protein</fullName>
    </submittedName>
</protein>
<dbReference type="Proteomes" id="UP000054845">
    <property type="component" value="Unassembled WGS sequence"/>
</dbReference>
<proteinExistence type="predicted"/>
<dbReference type="PANTHER" id="PTHR24216">
    <property type="entry name" value="PAXILLIN-RELATED"/>
    <property type="match status" value="1"/>
</dbReference>
<feature type="region of interest" description="Disordered" evidence="2">
    <location>
        <begin position="1196"/>
        <end position="1223"/>
    </location>
</feature>
<feature type="coiled-coil region" evidence="1">
    <location>
        <begin position="1113"/>
        <end position="1147"/>
    </location>
</feature>
<name>A0A0P1BF37_9BASI</name>
<dbReference type="OrthoDB" id="21128at2759"/>
<feature type="compositionally biased region" description="Polar residues" evidence="2">
    <location>
        <begin position="270"/>
        <end position="283"/>
    </location>
</feature>
<keyword evidence="1" id="KW-0175">Coiled coil</keyword>
<feature type="compositionally biased region" description="Polar residues" evidence="2">
    <location>
        <begin position="1196"/>
        <end position="1207"/>
    </location>
</feature>
<feature type="region of interest" description="Disordered" evidence="2">
    <location>
        <begin position="238"/>
        <end position="298"/>
    </location>
</feature>
<feature type="compositionally biased region" description="Low complexity" evidence="2">
    <location>
        <begin position="151"/>
        <end position="172"/>
    </location>
</feature>
<feature type="region of interest" description="Disordered" evidence="2">
    <location>
        <begin position="765"/>
        <end position="964"/>
    </location>
</feature>
<keyword evidence="4" id="KW-1185">Reference proteome</keyword>
<feature type="compositionally biased region" description="Low complexity" evidence="2">
    <location>
        <begin position="883"/>
        <end position="906"/>
    </location>
</feature>